<accession>A0ABN9U5V6</accession>
<feature type="non-terminal residue" evidence="1">
    <location>
        <position position="1"/>
    </location>
</feature>
<evidence type="ECO:0000313" key="2">
    <source>
        <dbReference type="Proteomes" id="UP001189429"/>
    </source>
</evidence>
<proteinExistence type="predicted"/>
<comment type="caution">
    <text evidence="1">The sequence shown here is derived from an EMBL/GenBank/DDBJ whole genome shotgun (WGS) entry which is preliminary data.</text>
</comment>
<keyword evidence="2" id="KW-1185">Reference proteome</keyword>
<gene>
    <name evidence="1" type="ORF">PCOR1329_LOCUS45134</name>
</gene>
<dbReference type="EMBL" id="CAUYUJ010015425">
    <property type="protein sequence ID" value="CAK0853767.1"/>
    <property type="molecule type" value="Genomic_DNA"/>
</dbReference>
<reference evidence="1" key="1">
    <citation type="submission" date="2023-10" db="EMBL/GenBank/DDBJ databases">
        <authorList>
            <person name="Chen Y."/>
            <person name="Shah S."/>
            <person name="Dougan E. K."/>
            <person name="Thang M."/>
            <person name="Chan C."/>
        </authorList>
    </citation>
    <scope>NUCLEOTIDE SEQUENCE [LARGE SCALE GENOMIC DNA]</scope>
</reference>
<organism evidence="1 2">
    <name type="scientific">Prorocentrum cordatum</name>
    <dbReference type="NCBI Taxonomy" id="2364126"/>
    <lineage>
        <taxon>Eukaryota</taxon>
        <taxon>Sar</taxon>
        <taxon>Alveolata</taxon>
        <taxon>Dinophyceae</taxon>
        <taxon>Prorocentrales</taxon>
        <taxon>Prorocentraceae</taxon>
        <taxon>Prorocentrum</taxon>
    </lineage>
</organism>
<sequence length="186" mass="20353">LAAAFCWTHWRGPAGGARLPAPRRCARAAEVSSEPAALIEGWRRPSWSPCWSPWPAPPSSARRAAWPSRTRCACACKPTSSRCCRSRGTGSRTGTTWASWPTCPYSRGLTPRPLCPRTWARQLPLCRSSCRSDSPPQPLPCSGRSKGDQNVYISRVWILCCLPGSSDTLRDIFVWGSSLGTCDEAC</sequence>
<dbReference type="Proteomes" id="UP001189429">
    <property type="component" value="Unassembled WGS sequence"/>
</dbReference>
<name>A0ABN9U5V6_9DINO</name>
<evidence type="ECO:0000313" key="1">
    <source>
        <dbReference type="EMBL" id="CAK0853767.1"/>
    </source>
</evidence>
<protein>
    <submittedName>
        <fullName evidence="1">Uncharacterized protein</fullName>
    </submittedName>
</protein>